<protein>
    <submittedName>
        <fullName evidence="3">DUF2807 domain-containing protein</fullName>
    </submittedName>
</protein>
<evidence type="ECO:0000256" key="1">
    <source>
        <dbReference type="SAM" id="SignalP"/>
    </source>
</evidence>
<accession>A0A4U1L3V0</accession>
<evidence type="ECO:0000313" key="3">
    <source>
        <dbReference type="EMBL" id="TKD50873.1"/>
    </source>
</evidence>
<feature type="domain" description="Putative auto-transporter adhesin head GIN" evidence="2">
    <location>
        <begin position="38"/>
        <end position="215"/>
    </location>
</feature>
<dbReference type="OrthoDB" id="7841570at2"/>
<keyword evidence="4" id="KW-1185">Reference proteome</keyword>
<dbReference type="RefSeq" id="WP_136942819.1">
    <property type="nucleotide sequence ID" value="NZ_SWKR01000002.1"/>
</dbReference>
<comment type="caution">
    <text evidence="3">The sequence shown here is derived from an EMBL/GenBank/DDBJ whole genome shotgun (WGS) entry which is preliminary data.</text>
</comment>
<dbReference type="Pfam" id="PF10988">
    <property type="entry name" value="DUF2807"/>
    <property type="match status" value="1"/>
</dbReference>
<gene>
    <name evidence="3" type="ORF">FBR43_08900</name>
</gene>
<dbReference type="Proteomes" id="UP000309138">
    <property type="component" value="Unassembled WGS sequence"/>
</dbReference>
<dbReference type="InterPro" id="IPR021255">
    <property type="entry name" value="DUF2807"/>
</dbReference>
<evidence type="ECO:0000313" key="4">
    <source>
        <dbReference type="Proteomes" id="UP000309138"/>
    </source>
</evidence>
<keyword evidence="1" id="KW-0732">Signal</keyword>
<proteinExistence type="predicted"/>
<reference evidence="3 4" key="1">
    <citation type="submission" date="2019-04" db="EMBL/GenBank/DDBJ databases">
        <authorList>
            <person name="Yang Y."/>
            <person name="Wei D."/>
        </authorList>
    </citation>
    <scope>NUCLEOTIDE SEQUENCE [LARGE SCALE GENOMIC DNA]</scope>
    <source>
        <strain evidence="3 4">L-1-4w-11</strain>
    </source>
</reference>
<dbReference type="AlphaFoldDB" id="A0A4U1L3V0"/>
<organism evidence="3 4">
    <name type="scientific">Sphingomonas baiyangensis</name>
    <dbReference type="NCBI Taxonomy" id="2572576"/>
    <lineage>
        <taxon>Bacteria</taxon>
        <taxon>Pseudomonadati</taxon>
        <taxon>Pseudomonadota</taxon>
        <taxon>Alphaproteobacteria</taxon>
        <taxon>Sphingomonadales</taxon>
        <taxon>Sphingomonadaceae</taxon>
        <taxon>Sphingomonas</taxon>
    </lineage>
</organism>
<feature type="chain" id="PRO_5020839333" evidence="1">
    <location>
        <begin position="22"/>
        <end position="240"/>
    </location>
</feature>
<evidence type="ECO:0000259" key="2">
    <source>
        <dbReference type="Pfam" id="PF10988"/>
    </source>
</evidence>
<dbReference type="EMBL" id="SWKR01000002">
    <property type="protein sequence ID" value="TKD50873.1"/>
    <property type="molecule type" value="Genomic_DNA"/>
</dbReference>
<name>A0A4U1L3V0_9SPHN</name>
<sequence>MRLLYSAIALAAALAACSGNAAPDSGPRETRAFQLSGFDKVDLRGADDVRVTTGGAFSVRAEAPREVLDALEIDVVDGILRVSRKRGEGWNWGSGNRGSALVSVTMPAATAASISGAGDLTLDRGSGDFAGTVSGSGDLAIGRIEGGNVRLSVSGSGDIAAAGNAANLNATVSGAGTIRAGELIARSGDVRVSGAGDIVARIDGNVDVRLSGVGSADLGPQSVCRTRKSGVGDVKCGRSV</sequence>
<feature type="signal peptide" evidence="1">
    <location>
        <begin position="1"/>
        <end position="21"/>
    </location>
</feature>
<dbReference type="Gene3D" id="2.160.20.120">
    <property type="match status" value="1"/>
</dbReference>
<dbReference type="PROSITE" id="PS51257">
    <property type="entry name" value="PROKAR_LIPOPROTEIN"/>
    <property type="match status" value="1"/>
</dbReference>